<organism evidence="2 3">
    <name type="scientific">Spodoptera exigua</name>
    <name type="common">Beet armyworm</name>
    <name type="synonym">Noctua fulgens</name>
    <dbReference type="NCBI Taxonomy" id="7107"/>
    <lineage>
        <taxon>Eukaryota</taxon>
        <taxon>Metazoa</taxon>
        <taxon>Ecdysozoa</taxon>
        <taxon>Arthropoda</taxon>
        <taxon>Hexapoda</taxon>
        <taxon>Insecta</taxon>
        <taxon>Pterygota</taxon>
        <taxon>Neoptera</taxon>
        <taxon>Endopterygota</taxon>
        <taxon>Lepidoptera</taxon>
        <taxon>Glossata</taxon>
        <taxon>Ditrysia</taxon>
        <taxon>Noctuoidea</taxon>
        <taxon>Noctuidae</taxon>
        <taxon>Amphipyrinae</taxon>
        <taxon>Spodoptera</taxon>
    </lineage>
</organism>
<gene>
    <name evidence="2" type="ORF">HF086_007428</name>
</gene>
<evidence type="ECO:0000313" key="3">
    <source>
        <dbReference type="Proteomes" id="UP000814243"/>
    </source>
</evidence>
<feature type="compositionally biased region" description="Acidic residues" evidence="1">
    <location>
        <begin position="1050"/>
        <end position="1069"/>
    </location>
</feature>
<dbReference type="PANTHER" id="PTHR46704">
    <property type="entry name" value="CXC DOMAIN-CONTAINING PROTEIN-RELATED"/>
    <property type="match status" value="1"/>
</dbReference>
<comment type="caution">
    <text evidence="2">The sequence shown here is derived from an EMBL/GenBank/DDBJ whole genome shotgun (WGS) entry which is preliminary data.</text>
</comment>
<sequence length="1081" mass="123206">MDKLKLPSKIKPSDLINGECSIPEKLDRFFKVLIGGNDIRRRNGVNCNRLSNSIASDTIFCVTNGTIKPSKHITLGMTVKSLTSSRRIINILNRLGHCCNYTTLEELETEATYSSVHRSAISPPDIIRRSSLCTGVAFDNFDRYVDTLNGKDTLHDTVGIIYQNIDNDALNENDMDSESDQSNVLSPPTKRRRTFEAIVPELVPISARLQMLERLTPVENIEQYIPSSLSLVQTIDLLHMISLFFQVPNTPMWTGFNSKIINDDTPKQKVSYLTPINSSPTETSVVKLTMTQAQKVGVECDQKYVQVTYDLAIAKIALKIQATEAPKFDNLFIHLGSFHLMMAFFKAIGVFINECGLSHMMVESKIIASGSVNGIIEGKHFNRCKRLHPLMAVGLQILHFDQYLKIEQLQHDFLKEQIYDDLLKYQDLKVSQSTTTAELLPNQELSRLLSSYQKFVDKTRQGDHGKTAQFYMIYIQLVHYYIILSRSIRMGDFEVFKHIIPKITNLFFIVNQPNYARWCVKYYDNLKNVDKTHPGLEEDFKSGCFGIKRTDKPFSRIPVDLTLEQTINADAAKRLSGIAHFTNSIAARQRWTKSHSIRAALISHVIDVCGLRHMQDVTTDLQPNRIKISEKQLAAFIDIFEKNCNPFDPDLNNDNLYNIATGKPVSENIADFLLNIEENGDELRKQFITECAEDGSRFDKPIKKKKKILNFAEAPKKKKLILGNKVVELRMQRDLFGRMLGISLTHKVDIEKVLTFPLTPIPTSMCHADGSICKTDKSQLVKLIEKKIGDDVDKPPSCFNVAILDGFFMLHLMKEVPVTFDALSKKFLSMILRFKSNRVDIVFDQYFTPSIKDFERSRRDELISEVTIGPNQIRPQNFVAELKNIYFKEALVNFFIDHWAGDEMAPIIGNKIIYVNFNKCYSYRVENNKVIKSVEDSLSCEEHEEADSRIIYHICQIDVDAEVVVRCSDTDILIILLGNMDNLNASLKLWMNLGVGNHERILNVNEIYKILGNSLSKALPCFHALTGCDYTPAFFRKDNSLLRNDNNSKDDDDNDNDSSDEDEDDDDDYQDVSVFCDTIMD</sequence>
<name>A0A922MST7_SPOEX</name>
<evidence type="ECO:0000256" key="1">
    <source>
        <dbReference type="SAM" id="MobiDB-lite"/>
    </source>
</evidence>
<feature type="region of interest" description="Disordered" evidence="1">
    <location>
        <begin position="1044"/>
        <end position="1069"/>
    </location>
</feature>
<dbReference type="AlphaFoldDB" id="A0A922MST7"/>
<protein>
    <submittedName>
        <fullName evidence="2">Uncharacterized protein</fullName>
    </submittedName>
</protein>
<proteinExistence type="predicted"/>
<dbReference type="Proteomes" id="UP000814243">
    <property type="component" value="Unassembled WGS sequence"/>
</dbReference>
<reference evidence="2" key="1">
    <citation type="journal article" date="2021" name="G3 (Bethesda)">
        <title>Genome and transcriptome analysis of the beet armyworm Spodoptera exigua reveals targets for pest control. .</title>
        <authorList>
            <person name="Simon S."/>
            <person name="Breeschoten T."/>
            <person name="Jansen H.J."/>
            <person name="Dirks R.P."/>
            <person name="Schranz M.E."/>
            <person name="Ros V.I.D."/>
        </authorList>
    </citation>
    <scope>NUCLEOTIDE SEQUENCE</scope>
    <source>
        <strain evidence="2">TB_SE_WUR_2020</strain>
    </source>
</reference>
<evidence type="ECO:0000313" key="2">
    <source>
        <dbReference type="EMBL" id="KAH9642118.1"/>
    </source>
</evidence>
<accession>A0A922MST7</accession>
<dbReference type="PANTHER" id="PTHR46704:SF9">
    <property type="entry name" value="BHLH DOMAIN-CONTAINING PROTEIN"/>
    <property type="match status" value="1"/>
</dbReference>
<dbReference type="EMBL" id="JACEFF010000200">
    <property type="protein sequence ID" value="KAH9642118.1"/>
    <property type="molecule type" value="Genomic_DNA"/>
</dbReference>